<dbReference type="GO" id="GO:0001228">
    <property type="term" value="F:DNA-binding transcription activator activity, RNA polymerase II-specific"/>
    <property type="evidence" value="ECO:0007669"/>
    <property type="project" value="TreeGrafter"/>
</dbReference>
<name>A0A8H3F5B2_9LECA</name>
<dbReference type="EMBL" id="CAJPDT010000019">
    <property type="protein sequence ID" value="CAF9917898.1"/>
    <property type="molecule type" value="Genomic_DNA"/>
</dbReference>
<dbReference type="Proteomes" id="UP000664534">
    <property type="component" value="Unassembled WGS sequence"/>
</dbReference>
<organism evidence="1 2">
    <name type="scientific">Imshaugia aleurites</name>
    <dbReference type="NCBI Taxonomy" id="172621"/>
    <lineage>
        <taxon>Eukaryota</taxon>
        <taxon>Fungi</taxon>
        <taxon>Dikarya</taxon>
        <taxon>Ascomycota</taxon>
        <taxon>Pezizomycotina</taxon>
        <taxon>Lecanoromycetes</taxon>
        <taxon>OSLEUM clade</taxon>
        <taxon>Lecanoromycetidae</taxon>
        <taxon>Lecanorales</taxon>
        <taxon>Lecanorineae</taxon>
        <taxon>Parmeliaceae</taxon>
        <taxon>Imshaugia</taxon>
    </lineage>
</organism>
<proteinExistence type="predicted"/>
<protein>
    <submittedName>
        <fullName evidence="1">Uncharacterized protein</fullName>
    </submittedName>
</protein>
<comment type="caution">
    <text evidence="1">The sequence shown here is derived from an EMBL/GenBank/DDBJ whole genome shotgun (WGS) entry which is preliminary data.</text>
</comment>
<dbReference type="InterPro" id="IPR053157">
    <property type="entry name" value="Sterol_Uptake_Regulator"/>
</dbReference>
<evidence type="ECO:0000313" key="1">
    <source>
        <dbReference type="EMBL" id="CAF9917898.1"/>
    </source>
</evidence>
<gene>
    <name evidence="1" type="ORF">IMSHALPRED_003777</name>
</gene>
<dbReference type="OrthoDB" id="5386330at2759"/>
<evidence type="ECO:0000313" key="2">
    <source>
        <dbReference type="Proteomes" id="UP000664534"/>
    </source>
</evidence>
<reference evidence="1" key="1">
    <citation type="submission" date="2021-03" db="EMBL/GenBank/DDBJ databases">
        <authorList>
            <person name="Tagirdzhanova G."/>
        </authorList>
    </citation>
    <scope>NUCLEOTIDE SEQUENCE</scope>
</reference>
<keyword evidence="2" id="KW-1185">Reference proteome</keyword>
<dbReference type="PANTHER" id="PTHR47784">
    <property type="entry name" value="STEROL UPTAKE CONTROL PROTEIN 2"/>
    <property type="match status" value="1"/>
</dbReference>
<accession>A0A8H3F5B2</accession>
<sequence length="291" mass="32651">MRQSNRYERFALEQQRLAFQTYIPSLCALTSHNQEALCAASALLSLNALASTQNRYCPPTLHSQHSSPIDDWLEISVLVRGVDAVVQNAGTSIMDGALQPLLRHRRVEASSDGTESVESQVRRLVSPHVLSALDALAPAIDHCTSSEADKEKFRAALGLLKTSFAIVAVDPEHESIVMAWSILLDAEFFPFVKRREPMALILLAYWTVLFGTFRDRWWVGGLSITILRHIAGLLTLLDEKNEEMRDGHVQERDRALLSGPLERYPDGATAGKARWRNLLEWPLRESGIHEF</sequence>
<dbReference type="AlphaFoldDB" id="A0A8H3F5B2"/>
<dbReference type="PANTHER" id="PTHR47784:SF5">
    <property type="entry name" value="STEROL UPTAKE CONTROL PROTEIN 2"/>
    <property type="match status" value="1"/>
</dbReference>